<dbReference type="RefSeq" id="XP_040628705.1">
    <property type="nucleotide sequence ID" value="XM_040772722.1"/>
</dbReference>
<feature type="chain" id="PRO_5004067664" description="RNI-like protein" evidence="6">
    <location>
        <begin position="17"/>
        <end position="460"/>
    </location>
</feature>
<evidence type="ECO:0000256" key="4">
    <source>
        <dbReference type="ARBA" id="ARBA00022525"/>
    </source>
</evidence>
<dbReference type="InterPro" id="IPR001338">
    <property type="entry name" value="Class_I_Hydrophobin"/>
</dbReference>
<evidence type="ECO:0008006" key="9">
    <source>
        <dbReference type="Google" id="ProtNLM"/>
    </source>
</evidence>
<dbReference type="Pfam" id="PF01185">
    <property type="entry name" value="Hydrophobin"/>
    <property type="match status" value="1"/>
</dbReference>
<evidence type="ECO:0000256" key="5">
    <source>
        <dbReference type="ARBA" id="ARBA00023157"/>
    </source>
</evidence>
<evidence type="ECO:0000256" key="6">
    <source>
        <dbReference type="SAM" id="SignalP"/>
    </source>
</evidence>
<sequence>MYSLLSLLAIPASINALVLPRQVDIATALTASVDVSGIASVNAVATASIGAEVTNGVSVGVDAGVTASAELLNGVLPTGIPVVVDASASVGLDISSAISLGVDAAASLNVAGIPVDATASVDLGLLGPNPTLGLDVGADVSGVASLDLNLSPTPTVGLHLLNGLLDVGLSATPTIGVSLSSVDGLLASLLGNGPLDLSTVTSLSSHFPGLDLSSLAGPNGTVDINALKTLLLSLGADAEAVVSILLNATGFPALPVPTAGLSVPGIASLVAEVADVTAALELLANPTAILGADVAIPSIVSEISADVNGALALGLSAPDVLDLVLGQTAGLDIAALANSIVGPVEAEIAATASVGALAARETVPAVASVAGVDAGLSCALEDLYCCASVGLQDTRVVADVLDLLGMFVPLPADVTVGVNCTALEFPESLLSLASGANLVCCPGATFEGKTIVSDCTTISI</sequence>
<dbReference type="Proteomes" id="UP000030653">
    <property type="component" value="Unassembled WGS sequence"/>
</dbReference>
<comment type="similarity">
    <text evidence="2">Belongs to the fungal hydrophobin family.</text>
</comment>
<gene>
    <name evidence="7" type="ORF">DACRYDRAFT_22194</name>
</gene>
<evidence type="ECO:0000256" key="2">
    <source>
        <dbReference type="ARBA" id="ARBA00010446"/>
    </source>
</evidence>
<dbReference type="EMBL" id="JH795863">
    <property type="protein sequence ID" value="EJU01808.1"/>
    <property type="molecule type" value="Genomic_DNA"/>
</dbReference>
<evidence type="ECO:0000313" key="7">
    <source>
        <dbReference type="EMBL" id="EJU01808.1"/>
    </source>
</evidence>
<comment type="subcellular location">
    <subcellularLocation>
        <location evidence="1">Secreted</location>
        <location evidence="1">Cell wall</location>
    </subcellularLocation>
</comment>
<dbReference type="CDD" id="cd23507">
    <property type="entry name" value="hydrophobin_I"/>
    <property type="match status" value="1"/>
</dbReference>
<keyword evidence="5" id="KW-1015">Disulfide bond</keyword>
<evidence type="ECO:0000256" key="1">
    <source>
        <dbReference type="ARBA" id="ARBA00004191"/>
    </source>
</evidence>
<dbReference type="GO" id="GO:0005199">
    <property type="term" value="F:structural constituent of cell wall"/>
    <property type="evidence" value="ECO:0007669"/>
    <property type="project" value="InterPro"/>
</dbReference>
<accession>M5GCJ4</accession>
<reference evidence="7 8" key="1">
    <citation type="journal article" date="2012" name="Science">
        <title>The Paleozoic origin of enzymatic lignin decomposition reconstructed from 31 fungal genomes.</title>
        <authorList>
            <person name="Floudas D."/>
            <person name="Binder M."/>
            <person name="Riley R."/>
            <person name="Barry K."/>
            <person name="Blanchette R.A."/>
            <person name="Henrissat B."/>
            <person name="Martinez A.T."/>
            <person name="Otillar R."/>
            <person name="Spatafora J.W."/>
            <person name="Yadav J.S."/>
            <person name="Aerts A."/>
            <person name="Benoit I."/>
            <person name="Boyd A."/>
            <person name="Carlson A."/>
            <person name="Copeland A."/>
            <person name="Coutinho P.M."/>
            <person name="de Vries R.P."/>
            <person name="Ferreira P."/>
            <person name="Findley K."/>
            <person name="Foster B."/>
            <person name="Gaskell J."/>
            <person name="Glotzer D."/>
            <person name="Gorecki P."/>
            <person name="Heitman J."/>
            <person name="Hesse C."/>
            <person name="Hori C."/>
            <person name="Igarashi K."/>
            <person name="Jurgens J.A."/>
            <person name="Kallen N."/>
            <person name="Kersten P."/>
            <person name="Kohler A."/>
            <person name="Kuees U."/>
            <person name="Kumar T.K.A."/>
            <person name="Kuo A."/>
            <person name="LaButti K."/>
            <person name="Larrondo L.F."/>
            <person name="Lindquist E."/>
            <person name="Ling A."/>
            <person name="Lombard V."/>
            <person name="Lucas S."/>
            <person name="Lundell T."/>
            <person name="Martin R."/>
            <person name="McLaughlin D.J."/>
            <person name="Morgenstern I."/>
            <person name="Morin E."/>
            <person name="Murat C."/>
            <person name="Nagy L.G."/>
            <person name="Nolan M."/>
            <person name="Ohm R.A."/>
            <person name="Patyshakuliyeva A."/>
            <person name="Rokas A."/>
            <person name="Ruiz-Duenas F.J."/>
            <person name="Sabat G."/>
            <person name="Salamov A."/>
            <person name="Samejima M."/>
            <person name="Schmutz J."/>
            <person name="Slot J.C."/>
            <person name="St John F."/>
            <person name="Stenlid J."/>
            <person name="Sun H."/>
            <person name="Sun S."/>
            <person name="Syed K."/>
            <person name="Tsang A."/>
            <person name="Wiebenga A."/>
            <person name="Young D."/>
            <person name="Pisabarro A."/>
            <person name="Eastwood D.C."/>
            <person name="Martin F."/>
            <person name="Cullen D."/>
            <person name="Grigoriev I.V."/>
            <person name="Hibbett D.S."/>
        </authorList>
    </citation>
    <scope>NUCLEOTIDE SEQUENCE [LARGE SCALE GENOMIC DNA]</scope>
    <source>
        <strain evidence="7 8">DJM-731 SS1</strain>
    </source>
</reference>
<dbReference type="GO" id="GO:0009277">
    <property type="term" value="C:fungal-type cell wall"/>
    <property type="evidence" value="ECO:0007669"/>
    <property type="project" value="InterPro"/>
</dbReference>
<dbReference type="STRING" id="1858805.M5GCJ4"/>
<dbReference type="OrthoDB" id="3364822at2759"/>
<dbReference type="HOGENOM" id="CLU_594502_0_0_1"/>
<evidence type="ECO:0000313" key="8">
    <source>
        <dbReference type="Proteomes" id="UP000030653"/>
    </source>
</evidence>
<dbReference type="GeneID" id="63687784"/>
<keyword evidence="3" id="KW-0134">Cell wall</keyword>
<organism evidence="7 8">
    <name type="scientific">Dacryopinax primogenitus (strain DJM 731)</name>
    <name type="common">Brown rot fungus</name>
    <dbReference type="NCBI Taxonomy" id="1858805"/>
    <lineage>
        <taxon>Eukaryota</taxon>
        <taxon>Fungi</taxon>
        <taxon>Dikarya</taxon>
        <taxon>Basidiomycota</taxon>
        <taxon>Agaricomycotina</taxon>
        <taxon>Dacrymycetes</taxon>
        <taxon>Dacrymycetales</taxon>
        <taxon>Dacrymycetaceae</taxon>
        <taxon>Dacryopinax</taxon>
    </lineage>
</organism>
<protein>
    <recommendedName>
        <fullName evidence="9">RNI-like protein</fullName>
    </recommendedName>
</protein>
<keyword evidence="6" id="KW-0732">Signal</keyword>
<feature type="signal peptide" evidence="6">
    <location>
        <begin position="1"/>
        <end position="16"/>
    </location>
</feature>
<keyword evidence="8" id="KW-1185">Reference proteome</keyword>
<name>M5GCJ4_DACPD</name>
<evidence type="ECO:0000256" key="3">
    <source>
        <dbReference type="ARBA" id="ARBA00022512"/>
    </source>
</evidence>
<dbReference type="AlphaFoldDB" id="M5GCJ4"/>
<proteinExistence type="inferred from homology"/>
<keyword evidence="4" id="KW-0964">Secreted</keyword>